<evidence type="ECO:0000313" key="2">
    <source>
        <dbReference type="WBParaSite" id="ES5_v2.g30047.t1"/>
    </source>
</evidence>
<dbReference type="Proteomes" id="UP000887579">
    <property type="component" value="Unplaced"/>
</dbReference>
<name>A0AC34GK05_9BILA</name>
<organism evidence="1 2">
    <name type="scientific">Panagrolaimus sp. ES5</name>
    <dbReference type="NCBI Taxonomy" id="591445"/>
    <lineage>
        <taxon>Eukaryota</taxon>
        <taxon>Metazoa</taxon>
        <taxon>Ecdysozoa</taxon>
        <taxon>Nematoda</taxon>
        <taxon>Chromadorea</taxon>
        <taxon>Rhabditida</taxon>
        <taxon>Tylenchina</taxon>
        <taxon>Panagrolaimomorpha</taxon>
        <taxon>Panagrolaimoidea</taxon>
        <taxon>Panagrolaimidae</taxon>
        <taxon>Panagrolaimus</taxon>
    </lineage>
</organism>
<reference evidence="2" key="1">
    <citation type="submission" date="2022-11" db="UniProtKB">
        <authorList>
            <consortium name="WormBaseParasite"/>
        </authorList>
    </citation>
    <scope>IDENTIFICATION</scope>
</reference>
<accession>A0AC34GK05</accession>
<proteinExistence type="predicted"/>
<evidence type="ECO:0000313" key="1">
    <source>
        <dbReference type="Proteomes" id="UP000887579"/>
    </source>
</evidence>
<sequence>DRARQLPTHCLDPKYFNVIVESCREGSSKPDKNFYQRALDKLGVKASESIFIDDLGVNLKSAQEMGFKTIKCQKTADAIKDLEKAIGLSLIDYVSGTRRILPKEALSKDILIPYLKKLFNSAASHLIIRRFGHGQSNPTYYLKFDEKELVLRKKPSGKLLPSAHLIEREYQILKALYGQIPV</sequence>
<protein>
    <submittedName>
        <fullName evidence="2">Uncharacterized protein</fullName>
    </submittedName>
</protein>
<dbReference type="WBParaSite" id="ES5_v2.g30047.t1">
    <property type="protein sequence ID" value="ES5_v2.g30047.t1"/>
    <property type="gene ID" value="ES5_v2.g30047"/>
</dbReference>